<organism evidence="1 2">
    <name type="scientific">Portunus trituberculatus</name>
    <name type="common">Swimming crab</name>
    <name type="synonym">Neptunus trituberculatus</name>
    <dbReference type="NCBI Taxonomy" id="210409"/>
    <lineage>
        <taxon>Eukaryota</taxon>
        <taxon>Metazoa</taxon>
        <taxon>Ecdysozoa</taxon>
        <taxon>Arthropoda</taxon>
        <taxon>Crustacea</taxon>
        <taxon>Multicrustacea</taxon>
        <taxon>Malacostraca</taxon>
        <taxon>Eumalacostraca</taxon>
        <taxon>Eucarida</taxon>
        <taxon>Decapoda</taxon>
        <taxon>Pleocyemata</taxon>
        <taxon>Brachyura</taxon>
        <taxon>Eubrachyura</taxon>
        <taxon>Portunoidea</taxon>
        <taxon>Portunidae</taxon>
        <taxon>Portuninae</taxon>
        <taxon>Portunus</taxon>
    </lineage>
</organism>
<dbReference type="AlphaFoldDB" id="A0A5B7ES13"/>
<dbReference type="Proteomes" id="UP000324222">
    <property type="component" value="Unassembled WGS sequence"/>
</dbReference>
<name>A0A5B7ES13_PORTR</name>
<dbReference type="EMBL" id="VSRR010003415">
    <property type="protein sequence ID" value="MPC36047.1"/>
    <property type="molecule type" value="Genomic_DNA"/>
</dbReference>
<reference evidence="1 2" key="1">
    <citation type="submission" date="2019-05" db="EMBL/GenBank/DDBJ databases">
        <title>Another draft genome of Portunus trituberculatus and its Hox gene families provides insights of decapod evolution.</title>
        <authorList>
            <person name="Jeong J.-H."/>
            <person name="Song I."/>
            <person name="Kim S."/>
            <person name="Choi T."/>
            <person name="Kim D."/>
            <person name="Ryu S."/>
            <person name="Kim W."/>
        </authorList>
    </citation>
    <scope>NUCLEOTIDE SEQUENCE [LARGE SCALE GENOMIC DNA]</scope>
    <source>
        <tissue evidence="1">Muscle</tissue>
    </source>
</reference>
<comment type="caution">
    <text evidence="1">The sequence shown here is derived from an EMBL/GenBank/DDBJ whole genome shotgun (WGS) entry which is preliminary data.</text>
</comment>
<accession>A0A5B7ES13</accession>
<evidence type="ECO:0000313" key="1">
    <source>
        <dbReference type="EMBL" id="MPC36047.1"/>
    </source>
</evidence>
<protein>
    <submittedName>
        <fullName evidence="1">Uncharacterized protein</fullName>
    </submittedName>
</protein>
<sequence length="107" mass="11461">MIGSLLARRVRKKCRMPAWAITSTVPAANFSAGEGFPGLAPGRSSVGPNTVANNEENKTNKINEIHTTTSQHPDNSPLNVSFLAAEYRAWDGLHSTVSSVSEILLAQ</sequence>
<gene>
    <name evidence="1" type="ORF">E2C01_029492</name>
</gene>
<evidence type="ECO:0000313" key="2">
    <source>
        <dbReference type="Proteomes" id="UP000324222"/>
    </source>
</evidence>
<proteinExistence type="predicted"/>
<keyword evidence="2" id="KW-1185">Reference proteome</keyword>